<reference evidence="3" key="1">
    <citation type="submission" date="2016-11" db="UniProtKB">
        <authorList>
            <consortium name="WormBaseParasite"/>
        </authorList>
    </citation>
    <scope>IDENTIFICATION</scope>
</reference>
<evidence type="ECO:0000259" key="1">
    <source>
        <dbReference type="PROSITE" id="PS50181"/>
    </source>
</evidence>
<protein>
    <submittedName>
        <fullName evidence="3">F-box domain-containing protein</fullName>
    </submittedName>
</protein>
<dbReference type="WBParaSite" id="MhA1_Contig1535.frz3.gene10">
    <property type="protein sequence ID" value="MhA1_Contig1535.frz3.gene10"/>
    <property type="gene ID" value="MhA1_Contig1535.frz3.gene10"/>
</dbReference>
<proteinExistence type="predicted"/>
<dbReference type="SUPFAM" id="SSF81383">
    <property type="entry name" value="F-box domain"/>
    <property type="match status" value="1"/>
</dbReference>
<evidence type="ECO:0000313" key="2">
    <source>
        <dbReference type="Proteomes" id="UP000095281"/>
    </source>
</evidence>
<feature type="domain" description="F-box" evidence="1">
    <location>
        <begin position="1"/>
        <end position="50"/>
    </location>
</feature>
<keyword evidence="2" id="KW-1185">Reference proteome</keyword>
<sequence length="75" mass="9066">MFPNEIYVKILKYIPYENLYGNIRLVNHQFSQIASEIIEKYDLGLIYFNIDFYNDKLIAKWASNYKCLNKSEYVK</sequence>
<evidence type="ECO:0000313" key="3">
    <source>
        <dbReference type="WBParaSite" id="MhA1_Contig1535.frz3.gene10"/>
    </source>
</evidence>
<dbReference type="InterPro" id="IPR001810">
    <property type="entry name" value="F-box_dom"/>
</dbReference>
<dbReference type="AlphaFoldDB" id="A0A1I8B7G5"/>
<dbReference type="PROSITE" id="PS50181">
    <property type="entry name" value="FBOX"/>
    <property type="match status" value="1"/>
</dbReference>
<accession>A0A1I8B7G5</accession>
<dbReference type="InterPro" id="IPR036047">
    <property type="entry name" value="F-box-like_dom_sf"/>
</dbReference>
<organism evidence="2 3">
    <name type="scientific">Meloidogyne hapla</name>
    <name type="common">Root-knot nematode worm</name>
    <dbReference type="NCBI Taxonomy" id="6305"/>
    <lineage>
        <taxon>Eukaryota</taxon>
        <taxon>Metazoa</taxon>
        <taxon>Ecdysozoa</taxon>
        <taxon>Nematoda</taxon>
        <taxon>Chromadorea</taxon>
        <taxon>Rhabditida</taxon>
        <taxon>Tylenchina</taxon>
        <taxon>Tylenchomorpha</taxon>
        <taxon>Tylenchoidea</taxon>
        <taxon>Meloidogynidae</taxon>
        <taxon>Meloidogyninae</taxon>
        <taxon>Meloidogyne</taxon>
    </lineage>
</organism>
<name>A0A1I8B7G5_MELHA</name>
<dbReference type="Proteomes" id="UP000095281">
    <property type="component" value="Unplaced"/>
</dbReference>